<dbReference type="STRING" id="54.SAMN02745121_07334"/>
<evidence type="ECO:0000256" key="3">
    <source>
        <dbReference type="RuleBase" id="RU000363"/>
    </source>
</evidence>
<dbReference type="SMART" id="SM00822">
    <property type="entry name" value="PKS_KR"/>
    <property type="match status" value="1"/>
</dbReference>
<evidence type="ECO:0000256" key="1">
    <source>
        <dbReference type="ARBA" id="ARBA00006484"/>
    </source>
</evidence>
<feature type="domain" description="Ketoreductase" evidence="4">
    <location>
        <begin position="9"/>
        <end position="191"/>
    </location>
</feature>
<dbReference type="Pfam" id="PF00106">
    <property type="entry name" value="adh_short"/>
    <property type="match status" value="1"/>
</dbReference>
<dbReference type="EMBL" id="FOMX01000033">
    <property type="protein sequence ID" value="SFF17491.1"/>
    <property type="molecule type" value="Genomic_DNA"/>
</dbReference>
<dbReference type="AlphaFoldDB" id="A0A1I2GLM1"/>
<dbReference type="OrthoDB" id="9793825at2"/>
<dbReference type="Proteomes" id="UP000199400">
    <property type="component" value="Unassembled WGS sequence"/>
</dbReference>
<evidence type="ECO:0000256" key="2">
    <source>
        <dbReference type="ARBA" id="ARBA00023002"/>
    </source>
</evidence>
<organism evidence="5 6">
    <name type="scientific">Nannocystis exedens</name>
    <dbReference type="NCBI Taxonomy" id="54"/>
    <lineage>
        <taxon>Bacteria</taxon>
        <taxon>Pseudomonadati</taxon>
        <taxon>Myxococcota</taxon>
        <taxon>Polyangia</taxon>
        <taxon>Nannocystales</taxon>
        <taxon>Nannocystaceae</taxon>
        <taxon>Nannocystis</taxon>
    </lineage>
</organism>
<reference evidence="6" key="1">
    <citation type="submission" date="2016-10" db="EMBL/GenBank/DDBJ databases">
        <authorList>
            <person name="Varghese N."/>
            <person name="Submissions S."/>
        </authorList>
    </citation>
    <scope>NUCLEOTIDE SEQUENCE [LARGE SCALE GENOMIC DNA]</scope>
    <source>
        <strain evidence="6">ATCC 25963</strain>
    </source>
</reference>
<dbReference type="CDD" id="cd05374">
    <property type="entry name" value="17beta-HSD-like_SDR_c"/>
    <property type="match status" value="1"/>
</dbReference>
<sequence length="285" mass="30661">MANAPCSPRVWFITGAGRGLGRAFVEGALAAGERVVATLRRPEVLRPLVEAHPALLRTLALDVRDRSAVFTVVEQAHAAFGRLDVVINNAGYGLVGAVEEVSEAEAREQMDTNFFGALWVTQAVLPVLRAQRSGHIVQISSVGGVGTMPAFGLYNASKWALEAFSEALAAEVADLGIRVTIAELGGFATDWAWGSMRFASGLPAYDPLRERTFGTTRLPWDMSQQPSDTSADPREAAAALARHLTDEGTRPLRLIVGADAPEHVSMALAKRRDDYRKNPGFAWPA</sequence>
<keyword evidence="2" id="KW-0560">Oxidoreductase</keyword>
<dbReference type="PANTHER" id="PTHR43976">
    <property type="entry name" value="SHORT CHAIN DEHYDROGENASE"/>
    <property type="match status" value="1"/>
</dbReference>
<proteinExistence type="inferred from homology"/>
<dbReference type="PROSITE" id="PS00061">
    <property type="entry name" value="ADH_SHORT"/>
    <property type="match status" value="1"/>
</dbReference>
<keyword evidence="6" id="KW-1185">Reference proteome</keyword>
<dbReference type="InterPro" id="IPR057326">
    <property type="entry name" value="KR_dom"/>
</dbReference>
<evidence type="ECO:0000313" key="6">
    <source>
        <dbReference type="Proteomes" id="UP000199400"/>
    </source>
</evidence>
<dbReference type="GO" id="GO:0016491">
    <property type="term" value="F:oxidoreductase activity"/>
    <property type="evidence" value="ECO:0007669"/>
    <property type="project" value="UniProtKB-KW"/>
</dbReference>
<dbReference type="InterPro" id="IPR051911">
    <property type="entry name" value="SDR_oxidoreductase"/>
</dbReference>
<gene>
    <name evidence="5" type="ORF">SAMN02745121_07334</name>
</gene>
<dbReference type="PRINTS" id="PR00081">
    <property type="entry name" value="GDHRDH"/>
</dbReference>
<protein>
    <submittedName>
        <fullName evidence="5">NADP-dependent 3-hydroxy acid dehydrogenase YdfG</fullName>
    </submittedName>
</protein>
<dbReference type="Gene3D" id="3.40.50.720">
    <property type="entry name" value="NAD(P)-binding Rossmann-like Domain"/>
    <property type="match status" value="1"/>
</dbReference>
<dbReference type="NCBIfam" id="NF006114">
    <property type="entry name" value="PRK08263.1"/>
    <property type="match status" value="1"/>
</dbReference>
<dbReference type="SUPFAM" id="SSF51735">
    <property type="entry name" value="NAD(P)-binding Rossmann-fold domains"/>
    <property type="match status" value="1"/>
</dbReference>
<name>A0A1I2GLM1_9BACT</name>
<dbReference type="InterPro" id="IPR020904">
    <property type="entry name" value="Sc_DH/Rdtase_CS"/>
</dbReference>
<dbReference type="InterPro" id="IPR036291">
    <property type="entry name" value="NAD(P)-bd_dom_sf"/>
</dbReference>
<accession>A0A1I2GLM1</accession>
<evidence type="ECO:0000313" key="5">
    <source>
        <dbReference type="EMBL" id="SFF17491.1"/>
    </source>
</evidence>
<dbReference type="InterPro" id="IPR002347">
    <property type="entry name" value="SDR_fam"/>
</dbReference>
<comment type="similarity">
    <text evidence="1 3">Belongs to the short-chain dehydrogenases/reductases (SDR) family.</text>
</comment>
<dbReference type="PRINTS" id="PR00080">
    <property type="entry name" value="SDRFAMILY"/>
</dbReference>
<evidence type="ECO:0000259" key="4">
    <source>
        <dbReference type="SMART" id="SM00822"/>
    </source>
</evidence>
<dbReference type="PANTHER" id="PTHR43976:SF16">
    <property type="entry name" value="SHORT-CHAIN DEHYDROGENASE_REDUCTASE FAMILY PROTEIN"/>
    <property type="match status" value="1"/>
</dbReference>